<sequence length="114" mass="12891">PTKEEPSSPKIVLSSSQPTRKYSTRTGVAKEVEILKADYINVNDCRVRQNTLWGPNGHGVVEVKAKDFLQGIAQNIVQCESILLKGRNNFFKIIIDSENGNPTSSYQRHWLLFM</sequence>
<accession>A0ACA9N0L1</accession>
<proteinExistence type="predicted"/>
<feature type="non-terminal residue" evidence="1">
    <location>
        <position position="114"/>
    </location>
</feature>
<evidence type="ECO:0000313" key="1">
    <source>
        <dbReference type="EMBL" id="CAG8624320.1"/>
    </source>
</evidence>
<gene>
    <name evidence="1" type="ORF">DHETER_LOCUS8142</name>
</gene>
<evidence type="ECO:0000313" key="2">
    <source>
        <dbReference type="Proteomes" id="UP000789702"/>
    </source>
</evidence>
<name>A0ACA9N0L1_9GLOM</name>
<organism evidence="1 2">
    <name type="scientific">Dentiscutata heterogama</name>
    <dbReference type="NCBI Taxonomy" id="1316150"/>
    <lineage>
        <taxon>Eukaryota</taxon>
        <taxon>Fungi</taxon>
        <taxon>Fungi incertae sedis</taxon>
        <taxon>Mucoromycota</taxon>
        <taxon>Glomeromycotina</taxon>
        <taxon>Glomeromycetes</taxon>
        <taxon>Diversisporales</taxon>
        <taxon>Gigasporaceae</taxon>
        <taxon>Dentiscutata</taxon>
    </lineage>
</organism>
<protein>
    <submittedName>
        <fullName evidence="1">1856_t:CDS:1</fullName>
    </submittedName>
</protein>
<comment type="caution">
    <text evidence="1">The sequence shown here is derived from an EMBL/GenBank/DDBJ whole genome shotgun (WGS) entry which is preliminary data.</text>
</comment>
<dbReference type="Proteomes" id="UP000789702">
    <property type="component" value="Unassembled WGS sequence"/>
</dbReference>
<feature type="non-terminal residue" evidence="1">
    <location>
        <position position="1"/>
    </location>
</feature>
<reference evidence="1" key="1">
    <citation type="submission" date="2021-06" db="EMBL/GenBank/DDBJ databases">
        <authorList>
            <person name="Kallberg Y."/>
            <person name="Tangrot J."/>
            <person name="Rosling A."/>
        </authorList>
    </citation>
    <scope>NUCLEOTIDE SEQUENCE</scope>
    <source>
        <strain evidence="1">IL203A</strain>
    </source>
</reference>
<keyword evidence="2" id="KW-1185">Reference proteome</keyword>
<dbReference type="EMBL" id="CAJVPU010012532">
    <property type="protein sequence ID" value="CAG8624320.1"/>
    <property type="molecule type" value="Genomic_DNA"/>
</dbReference>